<gene>
    <name evidence="1" type="ORF">Tci_024853</name>
</gene>
<evidence type="ECO:0000313" key="1">
    <source>
        <dbReference type="EMBL" id="GEU52875.1"/>
    </source>
</evidence>
<sequence>MIVDSIKNGPYIRRIIATPGEPDLPVPVPESFHEQTDEELTEIDIKRIDADDQAIQTILLGLPEDVYDDRHVTIVRRTKNLHEADFTQIYDFLKMNQDEVNEIRAERLAKSHDPLALISHSQNKVFLVAVYVLGNFLGCVLPRTQGCVLVLRFVSCDLALRFGSAFCLIEDLIASCLGEALPNSKPHYVLSKSLRFVSKLLRFVSRLLRFVSKLVAFCLKTRCVLSQDSLRFISRLAAFCLKTRCVLSQDSLRFVSRLAAFCLKTRCVLSQDTLRFVLRLVAFCLRTRCVCSSLRLAIPLQINFSWSRPNGKMIVDSVENGPYVRRMISTQGEPDLPVLVPESFHEQTDEELTENDIKRMDADDQAIQTILLGLPEDVYAAVDSCETAKEI</sequence>
<organism evidence="1">
    <name type="scientific">Tanacetum cinerariifolium</name>
    <name type="common">Dalmatian daisy</name>
    <name type="synonym">Chrysanthemum cinerariifolium</name>
    <dbReference type="NCBI Taxonomy" id="118510"/>
    <lineage>
        <taxon>Eukaryota</taxon>
        <taxon>Viridiplantae</taxon>
        <taxon>Streptophyta</taxon>
        <taxon>Embryophyta</taxon>
        <taxon>Tracheophyta</taxon>
        <taxon>Spermatophyta</taxon>
        <taxon>Magnoliopsida</taxon>
        <taxon>eudicotyledons</taxon>
        <taxon>Gunneridae</taxon>
        <taxon>Pentapetalae</taxon>
        <taxon>asterids</taxon>
        <taxon>campanulids</taxon>
        <taxon>Asterales</taxon>
        <taxon>Asteraceae</taxon>
        <taxon>Asteroideae</taxon>
        <taxon>Anthemideae</taxon>
        <taxon>Anthemidinae</taxon>
        <taxon>Tanacetum</taxon>
    </lineage>
</organism>
<comment type="caution">
    <text evidence="1">The sequence shown here is derived from an EMBL/GenBank/DDBJ whole genome shotgun (WGS) entry which is preliminary data.</text>
</comment>
<proteinExistence type="predicted"/>
<reference evidence="1" key="1">
    <citation type="journal article" date="2019" name="Sci. Rep.">
        <title>Draft genome of Tanacetum cinerariifolium, the natural source of mosquito coil.</title>
        <authorList>
            <person name="Yamashiro T."/>
            <person name="Shiraishi A."/>
            <person name="Satake H."/>
            <person name="Nakayama K."/>
        </authorList>
    </citation>
    <scope>NUCLEOTIDE SEQUENCE</scope>
</reference>
<name>A0A6L2KXW6_TANCI</name>
<protein>
    <submittedName>
        <fullName evidence="1">Ribonuclease H-like domain-containing protein</fullName>
    </submittedName>
</protein>
<dbReference type="EMBL" id="BKCJ010003084">
    <property type="protein sequence ID" value="GEU52875.1"/>
    <property type="molecule type" value="Genomic_DNA"/>
</dbReference>
<dbReference type="AlphaFoldDB" id="A0A6L2KXW6"/>
<accession>A0A6L2KXW6</accession>